<evidence type="ECO:0000313" key="1">
    <source>
        <dbReference type="EMBL" id="CAD9431464.1"/>
    </source>
</evidence>
<proteinExistence type="predicted"/>
<reference evidence="1" key="1">
    <citation type="submission" date="2021-01" db="EMBL/GenBank/DDBJ databases">
        <authorList>
            <person name="Corre E."/>
            <person name="Pelletier E."/>
            <person name="Niang G."/>
            <person name="Scheremetjew M."/>
            <person name="Finn R."/>
            <person name="Kale V."/>
            <person name="Holt S."/>
            <person name="Cochrane G."/>
            <person name="Meng A."/>
            <person name="Brown T."/>
            <person name="Cohen L."/>
        </authorList>
    </citation>
    <scope>NUCLEOTIDE SEQUENCE</scope>
    <source>
        <strain evidence="1">CCMP1381</strain>
    </source>
</reference>
<gene>
    <name evidence="1" type="ORF">DSPE1174_LOCUS16141</name>
</gene>
<dbReference type="EMBL" id="HBGS01031521">
    <property type="protein sequence ID" value="CAD9431464.1"/>
    <property type="molecule type" value="Transcribed_RNA"/>
</dbReference>
<sequence>MEQTSNTTCRRFMQIWPGGFAVWLGKLHPQEMQAVITSFTHNRYHNGLGRPLKRCEREMLELQWFSAQEFEDVIRLATPATKISLAGMQKGDSLRRFLSENWATDFAKCPRNDDQLAFRLFCQGQGWDTTKLRSLTPKPAGIPAGAMPCCINVKTGLPMVLLGREHRGWCCFQGNADSCDTSLLHTACREAAEELCSCLGDAGAMMDRFFLHGVAVSAASRNQDPIRNRIHLAPDRVGGGSGTGRKRIPKTLMKDISARKVAMRGWVRN</sequence>
<dbReference type="AlphaFoldDB" id="A0A7S2CP81"/>
<organism evidence="1">
    <name type="scientific">Octactis speculum</name>
    <dbReference type="NCBI Taxonomy" id="3111310"/>
    <lineage>
        <taxon>Eukaryota</taxon>
        <taxon>Sar</taxon>
        <taxon>Stramenopiles</taxon>
        <taxon>Ochrophyta</taxon>
        <taxon>Dictyochophyceae</taxon>
        <taxon>Dictyochales</taxon>
        <taxon>Dictyochaceae</taxon>
        <taxon>Octactis</taxon>
    </lineage>
</organism>
<protein>
    <submittedName>
        <fullName evidence="1">Uncharacterized protein</fullName>
    </submittedName>
</protein>
<name>A0A7S2CP81_9STRA</name>
<accession>A0A7S2CP81</accession>